<comment type="caution">
    <text evidence="1">The sequence shown here is derived from an EMBL/GenBank/DDBJ whole genome shotgun (WGS) entry which is preliminary data.</text>
</comment>
<accession>A0A418PY56</accession>
<dbReference type="EMBL" id="QXTF01000004">
    <property type="protein sequence ID" value="RIX27006.1"/>
    <property type="molecule type" value="Genomic_DNA"/>
</dbReference>
<organism evidence="1 2">
    <name type="scientific">Sphingomonas edaphi</name>
    <dbReference type="NCBI Taxonomy" id="2315689"/>
    <lineage>
        <taxon>Bacteria</taxon>
        <taxon>Pseudomonadati</taxon>
        <taxon>Pseudomonadota</taxon>
        <taxon>Alphaproteobacteria</taxon>
        <taxon>Sphingomonadales</taxon>
        <taxon>Sphingomonadaceae</taxon>
        <taxon>Sphingomonas</taxon>
    </lineage>
</organism>
<dbReference type="AlphaFoldDB" id="A0A418PY56"/>
<dbReference type="Proteomes" id="UP000285023">
    <property type="component" value="Unassembled WGS sequence"/>
</dbReference>
<reference evidence="1 2" key="1">
    <citation type="submission" date="2018-09" db="EMBL/GenBank/DDBJ databases">
        <title>Sphingomonas sp. DAC4.</title>
        <authorList>
            <person name="Seo T."/>
        </authorList>
    </citation>
    <scope>NUCLEOTIDE SEQUENCE [LARGE SCALE GENOMIC DNA]</scope>
    <source>
        <strain evidence="1 2">DAC4</strain>
    </source>
</reference>
<evidence type="ECO:0000313" key="1">
    <source>
        <dbReference type="EMBL" id="RIX27006.1"/>
    </source>
</evidence>
<gene>
    <name evidence="1" type="ORF">D3M59_10645</name>
</gene>
<name>A0A418PY56_9SPHN</name>
<evidence type="ECO:0000313" key="2">
    <source>
        <dbReference type="Proteomes" id="UP000285023"/>
    </source>
</evidence>
<protein>
    <submittedName>
        <fullName evidence="1">Uncharacterized protein</fullName>
    </submittedName>
</protein>
<proteinExistence type="predicted"/>
<sequence length="492" mass="55750">MDWWHLSEVDLWEIRQMLKAGLKAPRRLEPEAKLAIAAILTTGRKLKDLRRMSIVEYESDLDLPGCNPEGLIWNKDQISWRFIAGTADVHDARRNKSKRAKKSRGRKGVATPPVYQFVYFDVEEIVQDCLKQFPTQFSPLGKARNGPAPLFVSRKEAHITKIEQLLDTRRPVECGRPRACSRTVPSLERFLTRAMTFQYGGDLVGAMRLTGREETLGRTANYYGETFVSNAATSAKRANGILRGDEKWVPSYAPDDQRIGNSMSPVWREVRDLAEACRKYLKKTARNPLKSHKAMTFQTVALLSFATGHRGMGEALPGSAAIDEITGFCKIHDKLRQRADHARMIWVADVAREQIAIYEDHLGVLGSLLKKQDHQRVLNMVASGRLPIFSIENGAMVRLRYRALWQDLSTELGLWRPMTPNAGRHWLRSVLSGRCSSDTLHAFFGHWLLGNEPWSFGSCLDPLLYRSEIDGVLTEMLKKIRWHARDATGAVA</sequence>
<keyword evidence="2" id="KW-1185">Reference proteome</keyword>